<dbReference type="AlphaFoldDB" id="A0A4Y7IXD8"/>
<keyword evidence="2" id="KW-1185">Reference proteome</keyword>
<accession>A0A4Y7IXD8</accession>
<organism evidence="1 2">
    <name type="scientific">Papaver somniferum</name>
    <name type="common">Opium poppy</name>
    <dbReference type="NCBI Taxonomy" id="3469"/>
    <lineage>
        <taxon>Eukaryota</taxon>
        <taxon>Viridiplantae</taxon>
        <taxon>Streptophyta</taxon>
        <taxon>Embryophyta</taxon>
        <taxon>Tracheophyta</taxon>
        <taxon>Spermatophyta</taxon>
        <taxon>Magnoliopsida</taxon>
        <taxon>Ranunculales</taxon>
        <taxon>Papaveraceae</taxon>
        <taxon>Papaveroideae</taxon>
        <taxon>Papaver</taxon>
    </lineage>
</organism>
<proteinExistence type="predicted"/>
<reference evidence="1 2" key="1">
    <citation type="journal article" date="2018" name="Science">
        <title>The opium poppy genome and morphinan production.</title>
        <authorList>
            <person name="Guo L."/>
            <person name="Winzer T."/>
            <person name="Yang X."/>
            <person name="Li Y."/>
            <person name="Ning Z."/>
            <person name="He Z."/>
            <person name="Teodor R."/>
            <person name="Lu Y."/>
            <person name="Bowser T.A."/>
            <person name="Graham I.A."/>
            <person name="Ye K."/>
        </authorList>
    </citation>
    <scope>NUCLEOTIDE SEQUENCE [LARGE SCALE GENOMIC DNA]</scope>
    <source>
        <strain evidence="2">cv. HN1</strain>
        <tissue evidence="1">Leaves</tissue>
    </source>
</reference>
<name>A0A4Y7IXD8_PAPSO</name>
<evidence type="ECO:0000313" key="1">
    <source>
        <dbReference type="EMBL" id="RZC53554.1"/>
    </source>
</evidence>
<protein>
    <submittedName>
        <fullName evidence="1">Uncharacterized protein</fullName>
    </submittedName>
</protein>
<sequence length="60" mass="6904">MSVCGVRNKRNVEVDGWLLQSLHIWKLRWESARVNEKATKLCQGVAAVNKFEDEAYNRVG</sequence>
<gene>
    <name evidence="1" type="ORF">C5167_012412</name>
</gene>
<dbReference type="Gramene" id="RZC53554">
    <property type="protein sequence ID" value="RZC53554"/>
    <property type="gene ID" value="C5167_012412"/>
</dbReference>
<dbReference type="EMBL" id="CM010717">
    <property type="protein sequence ID" value="RZC53554.1"/>
    <property type="molecule type" value="Genomic_DNA"/>
</dbReference>
<evidence type="ECO:0000313" key="2">
    <source>
        <dbReference type="Proteomes" id="UP000316621"/>
    </source>
</evidence>
<dbReference type="Proteomes" id="UP000316621">
    <property type="component" value="Chromosome 3"/>
</dbReference>